<comment type="similarity">
    <text evidence="2 8">Belongs to the PPase class C family.</text>
</comment>
<comment type="subcellular location">
    <subcellularLocation>
        <location evidence="1 8">Cytoplasm</location>
    </subcellularLocation>
</comment>
<organism evidence="10 11">
    <name type="scientific">Methanocaldococcus jannaschii</name>
    <dbReference type="NCBI Taxonomy" id="2190"/>
    <lineage>
        <taxon>Archaea</taxon>
        <taxon>Methanobacteriati</taxon>
        <taxon>Methanobacteriota</taxon>
        <taxon>Methanomada group</taxon>
        <taxon>Methanococci</taxon>
        <taxon>Methanococcales</taxon>
        <taxon>Methanocaldococcaceae</taxon>
        <taxon>Methanocaldococcus</taxon>
    </lineage>
</organism>
<feature type="binding site" evidence="8">
    <location>
        <position position="66"/>
    </location>
    <ligand>
        <name>Mn(2+)</name>
        <dbReference type="ChEBI" id="CHEBI:29035"/>
        <label>1</label>
    </ligand>
</feature>
<evidence type="ECO:0000313" key="10">
    <source>
        <dbReference type="EMBL" id="HII59560.1"/>
    </source>
</evidence>
<dbReference type="GO" id="GO:0005737">
    <property type="term" value="C:cytoplasm"/>
    <property type="evidence" value="ECO:0007669"/>
    <property type="project" value="UniProtKB-SubCell"/>
</dbReference>
<dbReference type="Proteomes" id="UP000645676">
    <property type="component" value="Unassembled WGS sequence"/>
</dbReference>
<dbReference type="InterPro" id="IPR022934">
    <property type="entry name" value="Mn-dep_inorganic_PyrPase"/>
</dbReference>
<dbReference type="EMBL" id="DUJR01000016">
    <property type="protein sequence ID" value="HII59560.1"/>
    <property type="molecule type" value="Genomic_DNA"/>
</dbReference>
<dbReference type="OMA" id="VGCSNTI"/>
<gene>
    <name evidence="8" type="primary">ppaC</name>
    <name evidence="10" type="ORF">HA335_03105</name>
</gene>
<proteinExistence type="inferred from homology"/>
<dbReference type="InterPro" id="IPR004097">
    <property type="entry name" value="DHHA2"/>
</dbReference>
<dbReference type="Pfam" id="PF01368">
    <property type="entry name" value="DHH"/>
    <property type="match status" value="1"/>
</dbReference>
<dbReference type="Gene3D" id="3.10.310.20">
    <property type="entry name" value="DHHA2 domain"/>
    <property type="match status" value="1"/>
</dbReference>
<dbReference type="InterPro" id="IPR001667">
    <property type="entry name" value="DDH_dom"/>
</dbReference>
<evidence type="ECO:0000256" key="8">
    <source>
        <dbReference type="HAMAP-Rule" id="MF_00207"/>
    </source>
</evidence>
<evidence type="ECO:0000256" key="4">
    <source>
        <dbReference type="ARBA" id="ARBA00022723"/>
    </source>
</evidence>
<dbReference type="FunFam" id="3.10.310.20:FF:000001">
    <property type="entry name" value="Probable manganese-dependent inorganic pyrophosphatase"/>
    <property type="match status" value="1"/>
</dbReference>
<comment type="caution">
    <text evidence="10">The sequence shown here is derived from an EMBL/GenBank/DDBJ whole genome shotgun (WGS) entry which is preliminary data.</text>
</comment>
<dbReference type="InterPro" id="IPR038222">
    <property type="entry name" value="DHHA2_dom_sf"/>
</dbReference>
<dbReference type="NCBIfam" id="NF003877">
    <property type="entry name" value="PRK05427.1"/>
    <property type="match status" value="1"/>
</dbReference>
<dbReference type="SMR" id="A0A832SYX8"/>
<sequence length="307" mass="34113">MRYVVGHKNPDTDSIASAIVLAYFLDCYPARLGDINPETEFVLRKFGVMEPELIESAKGKEIILVDHSEKSQSFDDLEEGKLIAIIDHHKVGLTTTEPILYYAKPVGSTATVIAELYFKDAIDLIGGKKKELKPDLAGLLLSAIISDTVLFKSPTTTDLDKEMAKKLAEIAGISNIEEFGMEILKAKSVVGKLKPEEIINMDFKNFDFNGKKVGIGQVEVIDVSEVESKKEDIYKLLEEKLKNEGYDLIVFLITDIMKEGSEALVVGNKEMFEKAFNVKVEGNSVFLEGVMSRKKQVVPPLERAYNG</sequence>
<dbReference type="SMART" id="SM01131">
    <property type="entry name" value="DHHA2"/>
    <property type="match status" value="1"/>
</dbReference>
<feature type="binding site" evidence="8">
    <location>
        <position position="88"/>
    </location>
    <ligand>
        <name>Mn(2+)</name>
        <dbReference type="ChEBI" id="CHEBI:29035"/>
        <label>2</label>
    </ligand>
</feature>
<feature type="binding site" evidence="8">
    <location>
        <position position="13"/>
    </location>
    <ligand>
        <name>Mn(2+)</name>
        <dbReference type="ChEBI" id="CHEBI:29035"/>
        <label>2</label>
    </ligand>
</feature>
<dbReference type="GO" id="GO:0030145">
    <property type="term" value="F:manganese ion binding"/>
    <property type="evidence" value="ECO:0007669"/>
    <property type="project" value="UniProtKB-UniRule"/>
</dbReference>
<evidence type="ECO:0000256" key="3">
    <source>
        <dbReference type="ARBA" id="ARBA00022490"/>
    </source>
</evidence>
<dbReference type="RefSeq" id="WP_010870112.1">
    <property type="nucleotide sequence ID" value="NC_000909.1"/>
</dbReference>
<dbReference type="FunFam" id="3.90.1640.10:FF:000001">
    <property type="entry name" value="Probable manganese-dependent inorganic pyrophosphatase"/>
    <property type="match status" value="1"/>
</dbReference>
<dbReference type="PANTHER" id="PTHR12112">
    <property type="entry name" value="BNIP - RELATED"/>
    <property type="match status" value="1"/>
</dbReference>
<keyword evidence="4 8" id="KW-0479">Metal-binding</keyword>
<dbReference type="SUPFAM" id="SSF64182">
    <property type="entry name" value="DHH phosphoesterases"/>
    <property type="match status" value="1"/>
</dbReference>
<evidence type="ECO:0000256" key="6">
    <source>
        <dbReference type="ARBA" id="ARBA00023211"/>
    </source>
</evidence>
<dbReference type="GO" id="GO:0004427">
    <property type="term" value="F:inorganic diphosphate phosphatase activity"/>
    <property type="evidence" value="ECO:0007669"/>
    <property type="project" value="UniProtKB-UniRule"/>
</dbReference>
<dbReference type="AlphaFoldDB" id="A0A832SYX8"/>
<evidence type="ECO:0000256" key="5">
    <source>
        <dbReference type="ARBA" id="ARBA00022801"/>
    </source>
</evidence>
<accession>A0A832SYX8</accession>
<keyword evidence="5 8" id="KW-0378">Hydrolase</keyword>
<protein>
    <recommendedName>
        <fullName evidence="8">Probable manganese-dependent inorganic pyrophosphatase</fullName>
        <ecNumber evidence="8">3.6.1.1</ecNumber>
    </recommendedName>
    <alternativeName>
        <fullName evidence="8">Pyrophosphate phospho-hydrolase</fullName>
        <shortName evidence="8">PPase</shortName>
    </alternativeName>
</protein>
<evidence type="ECO:0000259" key="9">
    <source>
        <dbReference type="SMART" id="SM01131"/>
    </source>
</evidence>
<feature type="binding site" evidence="8">
    <location>
        <position position="11"/>
    </location>
    <ligand>
        <name>Mn(2+)</name>
        <dbReference type="ChEBI" id="CHEBI:29035"/>
        <label>1</label>
    </ligand>
</feature>
<keyword evidence="6 8" id="KW-0464">Manganese</keyword>
<dbReference type="HAMAP" id="MF_00207">
    <property type="entry name" value="PPase_C"/>
    <property type="match status" value="1"/>
</dbReference>
<dbReference type="Pfam" id="PF02833">
    <property type="entry name" value="DHHA2"/>
    <property type="match status" value="1"/>
</dbReference>
<evidence type="ECO:0000256" key="1">
    <source>
        <dbReference type="ARBA" id="ARBA00004496"/>
    </source>
</evidence>
<comment type="cofactor">
    <cofactor evidence="8">
        <name>Mn(2+)</name>
        <dbReference type="ChEBI" id="CHEBI:29035"/>
    </cofactor>
    <text evidence="8">Binds 2 manganese ions per subunit.</text>
</comment>
<keyword evidence="3 8" id="KW-0963">Cytoplasm</keyword>
<dbReference type="EC" id="3.6.1.1" evidence="8"/>
<dbReference type="PANTHER" id="PTHR12112:SF22">
    <property type="entry name" value="MANGANESE-DEPENDENT INORGANIC PYROPHOSPHATASE-RELATED"/>
    <property type="match status" value="1"/>
</dbReference>
<reference evidence="10" key="1">
    <citation type="journal article" date="2020" name="bioRxiv">
        <title>A rank-normalized archaeal taxonomy based on genome phylogeny resolves widespread incomplete and uneven classifications.</title>
        <authorList>
            <person name="Rinke C."/>
            <person name="Chuvochina M."/>
            <person name="Mussig A.J."/>
            <person name="Chaumeil P.-A."/>
            <person name="Waite D.W."/>
            <person name="Whitman W.B."/>
            <person name="Parks D.H."/>
            <person name="Hugenholtz P."/>
        </authorList>
    </citation>
    <scope>NUCLEOTIDE SEQUENCE</scope>
    <source>
        <strain evidence="10">UBA8849</strain>
    </source>
</reference>
<dbReference type="Gene3D" id="3.90.1640.10">
    <property type="entry name" value="inorganic pyrophosphatase (n-terminal core)"/>
    <property type="match status" value="1"/>
</dbReference>
<comment type="catalytic activity">
    <reaction evidence="7 8">
        <text>diphosphate + H2O = 2 phosphate + H(+)</text>
        <dbReference type="Rhea" id="RHEA:24576"/>
        <dbReference type="ChEBI" id="CHEBI:15377"/>
        <dbReference type="ChEBI" id="CHEBI:15378"/>
        <dbReference type="ChEBI" id="CHEBI:33019"/>
        <dbReference type="ChEBI" id="CHEBI:43474"/>
        <dbReference type="EC" id="3.6.1.1"/>
    </reaction>
</comment>
<feature type="binding site" evidence="8">
    <location>
        <position position="147"/>
    </location>
    <ligand>
        <name>Mn(2+)</name>
        <dbReference type="ChEBI" id="CHEBI:29035"/>
        <label>2</label>
    </ligand>
</feature>
<evidence type="ECO:0000256" key="7">
    <source>
        <dbReference type="ARBA" id="ARBA00047820"/>
    </source>
</evidence>
<dbReference type="InterPro" id="IPR038763">
    <property type="entry name" value="DHH_sf"/>
</dbReference>
<feature type="domain" description="DHHA2" evidence="9">
    <location>
        <begin position="180"/>
        <end position="305"/>
    </location>
</feature>
<feature type="binding site" evidence="8">
    <location>
        <position position="66"/>
    </location>
    <ligand>
        <name>Mn(2+)</name>
        <dbReference type="ChEBI" id="CHEBI:29035"/>
        <label>2</label>
    </ligand>
</feature>
<name>A0A832SYX8_9EURY</name>
<feature type="binding site" evidence="8">
    <location>
        <position position="7"/>
    </location>
    <ligand>
        <name>Mn(2+)</name>
        <dbReference type="ChEBI" id="CHEBI:29035"/>
        <label>1</label>
    </ligand>
</feature>
<evidence type="ECO:0000313" key="11">
    <source>
        <dbReference type="Proteomes" id="UP000645676"/>
    </source>
</evidence>
<evidence type="ECO:0000256" key="2">
    <source>
        <dbReference type="ARBA" id="ARBA00007350"/>
    </source>
</evidence>